<protein>
    <submittedName>
        <fullName evidence="1">Uncharacterized protein</fullName>
    </submittedName>
</protein>
<dbReference type="GO" id="GO:0005975">
    <property type="term" value="P:carbohydrate metabolic process"/>
    <property type="evidence" value="ECO:0007669"/>
    <property type="project" value="InterPro"/>
</dbReference>
<dbReference type="AlphaFoldDB" id="A0A852Z907"/>
<accession>A0A852Z907</accession>
<dbReference type="EMBL" id="JACBZH010000001">
    <property type="protein sequence ID" value="NYH89481.1"/>
    <property type="molecule type" value="Genomic_DNA"/>
</dbReference>
<comment type="caution">
    <text evidence="1">The sequence shown here is derived from an EMBL/GenBank/DDBJ whole genome shotgun (WGS) entry which is preliminary data.</text>
</comment>
<gene>
    <name evidence="1" type="ORF">F4554_002119</name>
</gene>
<dbReference type="Gene3D" id="3.20.20.370">
    <property type="entry name" value="Glycoside hydrolase/deacetylase"/>
    <property type="match status" value="1"/>
</dbReference>
<dbReference type="RefSeq" id="WP_179787202.1">
    <property type="nucleotide sequence ID" value="NZ_BAAARR010000008.1"/>
</dbReference>
<reference evidence="1 2" key="1">
    <citation type="submission" date="2020-07" db="EMBL/GenBank/DDBJ databases">
        <title>Sequencing the genomes of 1000 actinobacteria strains.</title>
        <authorList>
            <person name="Klenk H.-P."/>
        </authorList>
    </citation>
    <scope>NUCLEOTIDE SEQUENCE [LARGE SCALE GENOMIC DNA]</scope>
    <source>
        <strain evidence="1 2">DSM 18448</strain>
    </source>
</reference>
<keyword evidence="2" id="KW-1185">Reference proteome</keyword>
<name>A0A852Z907_9ACTN</name>
<dbReference type="InterPro" id="IPR011330">
    <property type="entry name" value="Glyco_hydro/deAcase_b/a-brl"/>
</dbReference>
<proteinExistence type="predicted"/>
<dbReference type="Proteomes" id="UP000579605">
    <property type="component" value="Unassembled WGS sequence"/>
</dbReference>
<dbReference type="SUPFAM" id="SSF88713">
    <property type="entry name" value="Glycoside hydrolase/deacetylase"/>
    <property type="match status" value="1"/>
</dbReference>
<evidence type="ECO:0000313" key="2">
    <source>
        <dbReference type="Proteomes" id="UP000579605"/>
    </source>
</evidence>
<evidence type="ECO:0000313" key="1">
    <source>
        <dbReference type="EMBL" id="NYH89481.1"/>
    </source>
</evidence>
<organism evidence="1 2">
    <name type="scientific">Actinopolymorpha rutila</name>
    <dbReference type="NCBI Taxonomy" id="446787"/>
    <lineage>
        <taxon>Bacteria</taxon>
        <taxon>Bacillati</taxon>
        <taxon>Actinomycetota</taxon>
        <taxon>Actinomycetes</taxon>
        <taxon>Propionibacteriales</taxon>
        <taxon>Actinopolymorphaceae</taxon>
        <taxon>Actinopolymorpha</taxon>
    </lineage>
</organism>
<sequence>MSGTSPVAVVLDPELRVAAHARNENAWWLYSTEVLDHLRVPYDVIRPDEADARLAAGGTVLVHAAEGRIVGPAGERAFPADLWERIVTIQQGTPVHEDGPPAPDGSCPVDDGILKCDDGLALSYDEDRIVPPGEPALKGAFSHTYPPPAAAPMFHQAKADRLRLDFLGLLFDAAEAAGIAVPWLHYWPAGIPAVAHMSHDSDGNDSDAALSALEVFDQAGVHVTWCHCFPGGYRPEVVAEIAARGHEQALHYNAMGDADIASWGWPQLRAQYAWAQAMTGREDIVSNKNHYTRWEGWDDFFLWCERIGIRIDESRGPSKQGNVGFPFGSCHLSFPIAGVGEHNRRIDVLELPLHTQDLAWAGHTAIRDVILTEALEVHGVAHFLFHAAHLHTKPDVAQACRDVAAEARRLGMQWWTAEQLNDWERARRGVRVAVEPGAGSGELRVEVTATTAVKGAGVLLAVPGLGPDDDAGATPRVLTGDATCAVVTRHGRRLLELAADLPAGTSVFTVTTAGRPG</sequence>